<dbReference type="PANTHER" id="PTHR12598:SF0">
    <property type="entry name" value="COPPER HOMEOSTASIS PROTEIN CUTC HOMOLOG"/>
    <property type="match status" value="1"/>
</dbReference>
<dbReference type="Gene3D" id="3.20.20.380">
    <property type="entry name" value="Copper homeostasis (CutC) domain"/>
    <property type="match status" value="1"/>
</dbReference>
<dbReference type="InterPro" id="IPR036822">
    <property type="entry name" value="CutC-like_dom_sf"/>
</dbReference>
<proteinExistence type="inferred from homology"/>
<comment type="caution">
    <text evidence="2">Once thought to be involved in copper homeostasis, experiments in E.coli have shown this is not the case.</text>
</comment>
<dbReference type="EMBL" id="CP104205">
    <property type="protein sequence ID" value="UWX55478.1"/>
    <property type="molecule type" value="Genomic_DNA"/>
</dbReference>
<evidence type="ECO:0000256" key="2">
    <source>
        <dbReference type="HAMAP-Rule" id="MF_00795"/>
    </source>
</evidence>
<dbReference type="RefSeq" id="WP_260573435.1">
    <property type="nucleotide sequence ID" value="NZ_CP104205.1"/>
</dbReference>
<evidence type="ECO:0000313" key="4">
    <source>
        <dbReference type="Proteomes" id="UP001059209"/>
    </source>
</evidence>
<reference evidence="3" key="1">
    <citation type="submission" date="2022-09" db="EMBL/GenBank/DDBJ databases">
        <title>Maribacter litopenaei sp. nov., isolated from the intestinal tract of the Pacific White Shrimp, Litopenaeus vannamei.</title>
        <authorList>
            <person name="Kim S.Y."/>
            <person name="Hwang C.Y."/>
        </authorList>
    </citation>
    <scope>NUCLEOTIDE SEQUENCE</scope>
    <source>
        <strain evidence="3">HL-LV01</strain>
    </source>
</reference>
<keyword evidence="2" id="KW-0963">Cytoplasm</keyword>
<organism evidence="3 4">
    <name type="scientific">Maribacter litopenaei</name>
    <dbReference type="NCBI Taxonomy" id="2976127"/>
    <lineage>
        <taxon>Bacteria</taxon>
        <taxon>Pseudomonadati</taxon>
        <taxon>Bacteroidota</taxon>
        <taxon>Flavobacteriia</taxon>
        <taxon>Flavobacteriales</taxon>
        <taxon>Flavobacteriaceae</taxon>
        <taxon>Maribacter</taxon>
    </lineage>
</organism>
<protein>
    <recommendedName>
        <fullName evidence="2">PF03932 family protein CutC</fullName>
    </recommendedName>
</protein>
<evidence type="ECO:0000256" key="1">
    <source>
        <dbReference type="ARBA" id="ARBA00007768"/>
    </source>
</evidence>
<dbReference type="Proteomes" id="UP001059209">
    <property type="component" value="Chromosome"/>
</dbReference>
<dbReference type="Pfam" id="PF03932">
    <property type="entry name" value="CutC"/>
    <property type="match status" value="1"/>
</dbReference>
<comment type="subcellular location">
    <subcellularLocation>
        <location evidence="2">Cytoplasm</location>
    </subcellularLocation>
</comment>
<dbReference type="InterPro" id="IPR005627">
    <property type="entry name" value="CutC-like"/>
</dbReference>
<dbReference type="SUPFAM" id="SSF110395">
    <property type="entry name" value="CutC-like"/>
    <property type="match status" value="1"/>
</dbReference>
<comment type="similarity">
    <text evidence="1 2">Belongs to the CutC family.</text>
</comment>
<gene>
    <name evidence="2" type="primary">cutC</name>
    <name evidence="3" type="ORF">NYZ99_02810</name>
</gene>
<evidence type="ECO:0000313" key="3">
    <source>
        <dbReference type="EMBL" id="UWX55478.1"/>
    </source>
</evidence>
<name>A0ABY5Y8W4_9FLAO</name>
<keyword evidence="4" id="KW-1185">Reference proteome</keyword>
<sequence>MLVEVCANSVESAINAERAGADRIELCAELAVGGITPSYGLMKKIKEQVSIPVHVLIRPRSGDFTYSNVEFEVMLKDIEMCKKLGMEGVVSGILHTDFALDENRTAALIDASKGMKFTFHRAFDWVRDPKKTMKVLDTLKVDYVLTSGQKKSAHEGLPLLKELKKLFPSVSIMPGSGINEGNVSSFLEVGFEAVHLSGTKFHQTLASPPPISMNSISFLNDDKLGVSNFETIKSVVDKVK</sequence>
<dbReference type="HAMAP" id="MF_00795">
    <property type="entry name" value="CutC"/>
    <property type="match status" value="1"/>
</dbReference>
<dbReference type="PANTHER" id="PTHR12598">
    <property type="entry name" value="COPPER HOMEOSTASIS PROTEIN CUTC"/>
    <property type="match status" value="1"/>
</dbReference>
<accession>A0ABY5Y8W4</accession>